<organism evidence="2 3">
    <name type="scientific">Flavobacterium arundinis</name>
    <dbReference type="NCBI Taxonomy" id="3139143"/>
    <lineage>
        <taxon>Bacteria</taxon>
        <taxon>Pseudomonadati</taxon>
        <taxon>Bacteroidota</taxon>
        <taxon>Flavobacteriia</taxon>
        <taxon>Flavobacteriales</taxon>
        <taxon>Flavobacteriaceae</taxon>
        <taxon>Flavobacterium</taxon>
    </lineage>
</organism>
<evidence type="ECO:0000313" key="2">
    <source>
        <dbReference type="EMBL" id="MEL1243987.1"/>
    </source>
</evidence>
<protein>
    <submittedName>
        <fullName evidence="2">HNH endonuclease</fullName>
    </submittedName>
</protein>
<dbReference type="Gene3D" id="3.40.50.300">
    <property type="entry name" value="P-loop containing nucleotide triphosphate hydrolases"/>
    <property type="match status" value="1"/>
</dbReference>
<evidence type="ECO:0000313" key="3">
    <source>
        <dbReference type="Proteomes" id="UP001464555"/>
    </source>
</evidence>
<sequence length="401" mass="45881">MNKIIVKKQRIDFSDKTKEIIARRAGFKCSFPGCNKTLVGPGVFSHESITIGECAHIFSAVPKGPRTDGGLNDDELKKPENGIYLCRNHHKIVDSKAKDNKYTSDLLTRYKNRHEFLISAELGEYTYPINWINHIKVQGTVFKNPIELNLGKVTLITGSNATGKSTIVEIMDSVFKQKIYSRWNKPNVNFSTEVRLDNPVLSKFTAHIQNNQLFFNIGKSKQPFVPYDYFVLYLKNEIRQNVDDLKTIADCFGLERSFVKSMLNTTGIKHGLKTRKMEIVEKRTKPYVVDKLNVDIGNWWPQSLGSCSGTEYSNVILDIAISFATEISKFKSVLLLIDWPPLYSFDDLNIKIYLDYLQNSQAHFQTIFVSHNPRPKLDWSGWAIAKMIKDDEGIKVIQNKK</sequence>
<reference evidence="2 3" key="1">
    <citation type="submission" date="2024-04" db="EMBL/GenBank/DDBJ databases">
        <title>Flavobacterium sp. DGU11 16S ribosomal RNA gene Genome sequencing and assembly.</title>
        <authorList>
            <person name="Park S."/>
        </authorList>
    </citation>
    <scope>NUCLEOTIDE SEQUENCE [LARGE SCALE GENOMIC DNA]</scope>
    <source>
        <strain evidence="2 3">DGU11</strain>
    </source>
</reference>
<dbReference type="InterPro" id="IPR027417">
    <property type="entry name" value="P-loop_NTPase"/>
</dbReference>
<keyword evidence="2" id="KW-0378">Hydrolase</keyword>
<evidence type="ECO:0000259" key="1">
    <source>
        <dbReference type="Pfam" id="PF13391"/>
    </source>
</evidence>
<dbReference type="SUPFAM" id="SSF52540">
    <property type="entry name" value="P-loop containing nucleoside triphosphate hydrolases"/>
    <property type="match status" value="1"/>
</dbReference>
<feature type="domain" description="HNH nuclease" evidence="1">
    <location>
        <begin position="51"/>
        <end position="92"/>
    </location>
</feature>
<proteinExistence type="predicted"/>
<dbReference type="Pfam" id="PF13391">
    <property type="entry name" value="HNH_2"/>
    <property type="match status" value="1"/>
</dbReference>
<name>A0ABU9HVP4_9FLAO</name>
<gene>
    <name evidence="2" type="ORF">AAEO56_06915</name>
</gene>
<accession>A0ABU9HVP4</accession>
<comment type="caution">
    <text evidence="2">The sequence shown here is derived from an EMBL/GenBank/DDBJ whole genome shotgun (WGS) entry which is preliminary data.</text>
</comment>
<dbReference type="GO" id="GO:0004519">
    <property type="term" value="F:endonuclease activity"/>
    <property type="evidence" value="ECO:0007669"/>
    <property type="project" value="UniProtKB-KW"/>
</dbReference>
<dbReference type="Proteomes" id="UP001464555">
    <property type="component" value="Unassembled WGS sequence"/>
</dbReference>
<keyword evidence="2" id="KW-0255">Endonuclease</keyword>
<dbReference type="EMBL" id="JBBYHR010000003">
    <property type="protein sequence ID" value="MEL1243987.1"/>
    <property type="molecule type" value="Genomic_DNA"/>
</dbReference>
<dbReference type="InterPro" id="IPR003615">
    <property type="entry name" value="HNH_nuc"/>
</dbReference>
<keyword evidence="2" id="KW-0540">Nuclease</keyword>
<keyword evidence="3" id="KW-1185">Reference proteome</keyword>
<dbReference type="RefSeq" id="WP_341696299.1">
    <property type="nucleotide sequence ID" value="NZ_JBBYHR010000003.1"/>
</dbReference>